<dbReference type="OrthoDB" id="545169at2759"/>
<keyword evidence="3" id="KW-1185">Reference proteome</keyword>
<evidence type="ECO:0000313" key="2">
    <source>
        <dbReference type="EMBL" id="VDH97172.1"/>
    </source>
</evidence>
<evidence type="ECO:0000256" key="1">
    <source>
        <dbReference type="SAM" id="MobiDB-lite"/>
    </source>
</evidence>
<gene>
    <name evidence="2" type="ORF">MGAL_10B079176</name>
</gene>
<dbReference type="EMBL" id="UYJE01000863">
    <property type="protein sequence ID" value="VDH97172.1"/>
    <property type="molecule type" value="Genomic_DNA"/>
</dbReference>
<feature type="region of interest" description="Disordered" evidence="1">
    <location>
        <begin position="1"/>
        <end position="48"/>
    </location>
</feature>
<evidence type="ECO:0000313" key="3">
    <source>
        <dbReference type="Proteomes" id="UP000596742"/>
    </source>
</evidence>
<dbReference type="PANTHER" id="PTHR22538">
    <property type="entry name" value="CILIA- AND FLAGELLA-ASSOCIATED PROTEIN 74"/>
    <property type="match status" value="1"/>
</dbReference>
<comment type="caution">
    <text evidence="2">The sequence shown here is derived from an EMBL/GenBank/DDBJ whole genome shotgun (WGS) entry which is preliminary data.</text>
</comment>
<sequence length="149" mass="16031">MQQYQKSGNKGKGKEGKSPAKGKGRQSPGVPTLTVAGPKPFTPPTLENITKDTPAYAAALGSLLRQYRSCFRTYVIPCYVASGKCGNPGELPYTNKNTLYMEVHCPVVKPTLVAISDHGKTTLDFGEVSLGQTIIKSVTIQNISKKTIE</sequence>
<protein>
    <submittedName>
        <fullName evidence="2">Uncharacterized protein</fullName>
    </submittedName>
</protein>
<dbReference type="Proteomes" id="UP000596742">
    <property type="component" value="Unassembled WGS sequence"/>
</dbReference>
<feature type="non-terminal residue" evidence="2">
    <location>
        <position position="149"/>
    </location>
</feature>
<name>A0A8B6BZK7_MYTGA</name>
<organism evidence="2 3">
    <name type="scientific">Mytilus galloprovincialis</name>
    <name type="common">Mediterranean mussel</name>
    <dbReference type="NCBI Taxonomy" id="29158"/>
    <lineage>
        <taxon>Eukaryota</taxon>
        <taxon>Metazoa</taxon>
        <taxon>Spiralia</taxon>
        <taxon>Lophotrochozoa</taxon>
        <taxon>Mollusca</taxon>
        <taxon>Bivalvia</taxon>
        <taxon>Autobranchia</taxon>
        <taxon>Pteriomorphia</taxon>
        <taxon>Mytilida</taxon>
        <taxon>Mytiloidea</taxon>
        <taxon>Mytilidae</taxon>
        <taxon>Mytilinae</taxon>
        <taxon>Mytilus</taxon>
    </lineage>
</organism>
<proteinExistence type="predicted"/>
<dbReference type="PANTHER" id="PTHR22538:SF0">
    <property type="entry name" value="CILIA- AND FLAGELLA-ASSOCIATED PROTEIN 74"/>
    <property type="match status" value="1"/>
</dbReference>
<reference evidence="2" key="1">
    <citation type="submission" date="2018-11" db="EMBL/GenBank/DDBJ databases">
        <authorList>
            <person name="Alioto T."/>
            <person name="Alioto T."/>
        </authorList>
    </citation>
    <scope>NUCLEOTIDE SEQUENCE</scope>
</reference>
<dbReference type="AlphaFoldDB" id="A0A8B6BZK7"/>
<accession>A0A8B6BZK7</accession>